<keyword evidence="1" id="KW-0489">Methyltransferase</keyword>
<dbReference type="AlphaFoldDB" id="A0A161M843"/>
<dbReference type="STRING" id="161355.PS9374_00875"/>
<gene>
    <name evidence="1" type="ORF">PS9374_00875</name>
</gene>
<dbReference type="InterPro" id="IPR015813">
    <property type="entry name" value="Pyrv/PenolPyrv_kinase-like_dom"/>
</dbReference>
<protein>
    <submittedName>
        <fullName evidence="1">3-methyl-2-oxobutanoate hydroxymethyltransferase</fullName>
    </submittedName>
</protein>
<keyword evidence="1" id="KW-0808">Transferase</keyword>
<dbReference type="Pfam" id="PF13714">
    <property type="entry name" value="PEP_mutase"/>
    <property type="match status" value="1"/>
</dbReference>
<evidence type="ECO:0000313" key="2">
    <source>
        <dbReference type="Proteomes" id="UP000077701"/>
    </source>
</evidence>
<dbReference type="InterPro" id="IPR039556">
    <property type="entry name" value="ICL/PEPM"/>
</dbReference>
<dbReference type="Proteomes" id="UP000077701">
    <property type="component" value="Unassembled WGS sequence"/>
</dbReference>
<dbReference type="EMBL" id="BDCX01000002">
    <property type="protein sequence ID" value="GAT65243.1"/>
    <property type="molecule type" value="Genomic_DNA"/>
</dbReference>
<dbReference type="Gene3D" id="3.20.20.60">
    <property type="entry name" value="Phosphoenolpyruvate-binding domains"/>
    <property type="match status" value="1"/>
</dbReference>
<dbReference type="PANTHER" id="PTHR42905:SF16">
    <property type="entry name" value="CARBOXYPHOSPHONOENOLPYRUVATE PHOSPHONOMUTASE-LIKE PROTEIN (AFU_ORTHOLOGUE AFUA_5G07230)"/>
    <property type="match status" value="1"/>
</dbReference>
<dbReference type="CDD" id="cd00377">
    <property type="entry name" value="ICL_PEPM"/>
    <property type="match status" value="1"/>
</dbReference>
<evidence type="ECO:0000313" key="1">
    <source>
        <dbReference type="EMBL" id="GAT65243.1"/>
    </source>
</evidence>
<proteinExistence type="predicted"/>
<dbReference type="GO" id="GO:0008168">
    <property type="term" value="F:methyltransferase activity"/>
    <property type="evidence" value="ECO:0007669"/>
    <property type="project" value="UniProtKB-KW"/>
</dbReference>
<name>A0A161M843_9ACTN</name>
<reference evidence="1 2" key="1">
    <citation type="journal article" date="2016" name="Genome Announc.">
        <title>Draft Genome Sequence of Planomonospora sphaerica JCM9374, a Rare Actinomycete.</title>
        <authorList>
            <person name="Dohra H."/>
            <person name="Suzuki T."/>
            <person name="Inoue Y."/>
            <person name="Kodani S."/>
        </authorList>
    </citation>
    <scope>NUCLEOTIDE SEQUENCE [LARGE SCALE GENOMIC DNA]</scope>
    <source>
        <strain evidence="1 2">JCM 9374</strain>
    </source>
</reference>
<dbReference type="Gene3D" id="6.10.250.2750">
    <property type="match status" value="1"/>
</dbReference>
<comment type="caution">
    <text evidence="1">The sequence shown here is derived from an EMBL/GenBank/DDBJ whole genome shotgun (WGS) entry which is preliminary data.</text>
</comment>
<dbReference type="InterPro" id="IPR040442">
    <property type="entry name" value="Pyrv_kinase-like_dom_sf"/>
</dbReference>
<accession>A0A161M843</accession>
<organism evidence="1 2">
    <name type="scientific">Planomonospora sphaerica</name>
    <dbReference type="NCBI Taxonomy" id="161355"/>
    <lineage>
        <taxon>Bacteria</taxon>
        <taxon>Bacillati</taxon>
        <taxon>Actinomycetota</taxon>
        <taxon>Actinomycetes</taxon>
        <taxon>Streptosporangiales</taxon>
        <taxon>Streptosporangiaceae</taxon>
        <taxon>Planomonospora</taxon>
    </lineage>
</organism>
<dbReference type="PANTHER" id="PTHR42905">
    <property type="entry name" value="PHOSPHOENOLPYRUVATE CARBOXYLASE"/>
    <property type="match status" value="1"/>
</dbReference>
<reference evidence="2" key="2">
    <citation type="submission" date="2016-04" db="EMBL/GenBank/DDBJ databases">
        <title>Planomonospora sphaerica JCM9374 whole genome shotgun sequence.</title>
        <authorList>
            <person name="Suzuki T."/>
            <person name="Dohra H."/>
            <person name="Kodani S."/>
        </authorList>
    </citation>
    <scope>NUCLEOTIDE SEQUENCE [LARGE SCALE GENOMIC DNA]</scope>
    <source>
        <strain evidence="2">JCM 9374</strain>
    </source>
</reference>
<keyword evidence="2" id="KW-1185">Reference proteome</keyword>
<sequence>MPWRAAGYVRKPPDHTGLLITMTNLRDKADLFHSLHTRESRPLVLANAWDVASALLVEEAGAEAVATTSAGVAWSLGAPDGDRLDRDRALDLVARIAAAVRVPVTADIESGFGDTPEALAETVRGVIEAGAVGVNIEDTVRDGATPALRPAGEQAARIAAARAAADAAGVPLYINARVDVYLRGAGDPETRLAETLERAAAYRDAGASGIFVIGAPDSGTITALVKGVGLPLNVPCGPGAPPVGELAALGVARVSAGADLAAAAYGLARRAARELYQEGTYTALAGGVEFGEINGLLARGEG</sequence>
<dbReference type="SUPFAM" id="SSF51621">
    <property type="entry name" value="Phosphoenolpyruvate/pyruvate domain"/>
    <property type="match status" value="1"/>
</dbReference>
<dbReference type="GO" id="GO:0032259">
    <property type="term" value="P:methylation"/>
    <property type="evidence" value="ECO:0007669"/>
    <property type="project" value="UniProtKB-KW"/>
</dbReference>